<proteinExistence type="predicted"/>
<evidence type="ECO:0000313" key="2">
    <source>
        <dbReference type="Proteomes" id="UP001055439"/>
    </source>
</evidence>
<feature type="non-terminal residue" evidence="1">
    <location>
        <position position="62"/>
    </location>
</feature>
<gene>
    <name evidence="1" type="ORF">MUK42_18378</name>
</gene>
<dbReference type="EMBL" id="CP097508">
    <property type="protein sequence ID" value="URE09790.1"/>
    <property type="molecule type" value="Genomic_DNA"/>
</dbReference>
<sequence length="62" mass="6872">MQLGGSSPLNPSHLHFPAKSCLYVQERNAGLTASRTHAVYKSFSDGELEDLFPSQFVLMRCT</sequence>
<name>A0A9E7G802_9LILI</name>
<accession>A0A9E7G802</accession>
<evidence type="ECO:0000313" key="1">
    <source>
        <dbReference type="EMBL" id="URE09790.1"/>
    </source>
</evidence>
<dbReference type="Proteomes" id="UP001055439">
    <property type="component" value="Chromosome 6"/>
</dbReference>
<organism evidence="1 2">
    <name type="scientific">Musa troglodytarum</name>
    <name type="common">fe'i banana</name>
    <dbReference type="NCBI Taxonomy" id="320322"/>
    <lineage>
        <taxon>Eukaryota</taxon>
        <taxon>Viridiplantae</taxon>
        <taxon>Streptophyta</taxon>
        <taxon>Embryophyta</taxon>
        <taxon>Tracheophyta</taxon>
        <taxon>Spermatophyta</taxon>
        <taxon>Magnoliopsida</taxon>
        <taxon>Liliopsida</taxon>
        <taxon>Zingiberales</taxon>
        <taxon>Musaceae</taxon>
        <taxon>Musa</taxon>
    </lineage>
</organism>
<dbReference type="AlphaFoldDB" id="A0A9E7G802"/>
<protein>
    <submittedName>
        <fullName evidence="1">Uncharacterized protein</fullName>
    </submittedName>
</protein>
<keyword evidence="2" id="KW-1185">Reference proteome</keyword>
<reference evidence="1" key="1">
    <citation type="submission" date="2022-05" db="EMBL/GenBank/DDBJ databases">
        <title>The Musa troglodytarum L. genome provides insights into the mechanism of non-climacteric behaviour and enrichment of carotenoids.</title>
        <authorList>
            <person name="Wang J."/>
        </authorList>
    </citation>
    <scope>NUCLEOTIDE SEQUENCE</scope>
    <source>
        <tissue evidence="1">Leaf</tissue>
    </source>
</reference>